<dbReference type="Pfam" id="PF13439">
    <property type="entry name" value="Glyco_transf_4"/>
    <property type="match status" value="1"/>
</dbReference>
<proteinExistence type="predicted"/>
<dbReference type="RefSeq" id="WP_199382516.1">
    <property type="nucleotide sequence ID" value="NZ_JAEMHM010000002.1"/>
</dbReference>
<evidence type="ECO:0000313" key="3">
    <source>
        <dbReference type="EMBL" id="MBJ6723679.1"/>
    </source>
</evidence>
<name>A0A8J7INL0_9BACT</name>
<keyword evidence="4" id="KW-1185">Reference proteome</keyword>
<organism evidence="3 4">
    <name type="scientific">Geomesophilobacter sediminis</name>
    <dbReference type="NCBI Taxonomy" id="2798584"/>
    <lineage>
        <taxon>Bacteria</taxon>
        <taxon>Pseudomonadati</taxon>
        <taxon>Thermodesulfobacteriota</taxon>
        <taxon>Desulfuromonadia</taxon>
        <taxon>Geobacterales</taxon>
        <taxon>Geobacteraceae</taxon>
        <taxon>Geomesophilobacter</taxon>
    </lineage>
</organism>
<dbReference type="Proteomes" id="UP000636888">
    <property type="component" value="Unassembled WGS sequence"/>
</dbReference>
<evidence type="ECO:0000313" key="4">
    <source>
        <dbReference type="Proteomes" id="UP000636888"/>
    </source>
</evidence>
<reference evidence="3" key="1">
    <citation type="submission" date="2020-12" db="EMBL/GenBank/DDBJ databases">
        <title>Geomonas sp. Red875, isolated from river sediment.</title>
        <authorList>
            <person name="Xu Z."/>
            <person name="Zhang Z."/>
            <person name="Masuda Y."/>
            <person name="Itoh H."/>
            <person name="Senoo K."/>
        </authorList>
    </citation>
    <scope>NUCLEOTIDE SEQUENCE</scope>
    <source>
        <strain evidence="3">Red875</strain>
    </source>
</reference>
<sequence length="405" mass="44704">MPTGSITSAHGAGSPAGRVCVLNVVFIIYDLERGGPEMRLLSFARHLPRDIRMHVLVTSSQVSMLEEFRQCGVPVTVIHIDRPWLEPGKLRQVADYCKAVSADVINIFDLKGLIIAGYLKLHGVKTPTVYNHVNSLQMLGAFKHAAVKALFRFTDYFICNSDYSKKQIDSYIDPGRIHVVYNGVDVQKFSLDLAVKNRVREELGVPGPCTLLGIVANLRREKNPDFLIDSFHRLSRRHDAVKLLCVGGGALLDHAKEKVRSLGMEERVLFTGYTKDVATYLQAIDIMVLTSISEGFPTVILEAMSMGIPVISSNVGGCPEIVRSGVNGILFDVNNADGFVEAVESVLNDRDRYRSLSAEAIGTVRSSFTIETMIAGYTRCYREFANVAGSRSQMLDLRGTDLSDE</sequence>
<dbReference type="SUPFAM" id="SSF53756">
    <property type="entry name" value="UDP-Glycosyltransferase/glycogen phosphorylase"/>
    <property type="match status" value="1"/>
</dbReference>
<dbReference type="InterPro" id="IPR001296">
    <property type="entry name" value="Glyco_trans_1"/>
</dbReference>
<feature type="domain" description="Glycosyltransferase subfamily 4-like N-terminal" evidence="2">
    <location>
        <begin position="34"/>
        <end position="187"/>
    </location>
</feature>
<comment type="caution">
    <text evidence="3">The sequence shown here is derived from an EMBL/GenBank/DDBJ whole genome shotgun (WGS) entry which is preliminary data.</text>
</comment>
<dbReference type="EMBL" id="JAEMHM010000002">
    <property type="protein sequence ID" value="MBJ6723679.1"/>
    <property type="molecule type" value="Genomic_DNA"/>
</dbReference>
<evidence type="ECO:0000259" key="1">
    <source>
        <dbReference type="Pfam" id="PF00534"/>
    </source>
</evidence>
<dbReference type="GO" id="GO:0016757">
    <property type="term" value="F:glycosyltransferase activity"/>
    <property type="evidence" value="ECO:0007669"/>
    <property type="project" value="InterPro"/>
</dbReference>
<gene>
    <name evidence="3" type="ORF">JFN93_03050</name>
</gene>
<dbReference type="AlphaFoldDB" id="A0A8J7INL0"/>
<dbReference type="PANTHER" id="PTHR12526">
    <property type="entry name" value="GLYCOSYLTRANSFERASE"/>
    <property type="match status" value="1"/>
</dbReference>
<dbReference type="Pfam" id="PF00534">
    <property type="entry name" value="Glycos_transf_1"/>
    <property type="match status" value="1"/>
</dbReference>
<dbReference type="Gene3D" id="3.40.50.2000">
    <property type="entry name" value="Glycogen Phosphorylase B"/>
    <property type="match status" value="2"/>
</dbReference>
<evidence type="ECO:0000259" key="2">
    <source>
        <dbReference type="Pfam" id="PF13439"/>
    </source>
</evidence>
<accession>A0A8J7INL0</accession>
<feature type="domain" description="Glycosyl transferase family 1" evidence="1">
    <location>
        <begin position="198"/>
        <end position="360"/>
    </location>
</feature>
<protein>
    <submittedName>
        <fullName evidence="3">Glycosyltransferase</fullName>
    </submittedName>
</protein>
<dbReference type="InterPro" id="IPR028098">
    <property type="entry name" value="Glyco_trans_4-like_N"/>
</dbReference>